<reference evidence="1 2" key="1">
    <citation type="journal article" date="2020" name="Sci. Rep.">
        <title>A novel cyanobacterial geosmin producer, revising GeoA distribution and dispersion patterns in Bacteria.</title>
        <authorList>
            <person name="Churro C."/>
            <person name="Semedo-Aguiar A.P."/>
            <person name="Silva A.D."/>
            <person name="Pereira-Leal J.B."/>
            <person name="Leite R.B."/>
        </authorList>
    </citation>
    <scope>NUCLEOTIDE SEQUENCE [LARGE SCALE GENOMIC DNA]</scope>
    <source>
        <strain evidence="1 2">IPMA8</strain>
    </source>
</reference>
<evidence type="ECO:0000313" key="2">
    <source>
        <dbReference type="Proteomes" id="UP000702425"/>
    </source>
</evidence>
<dbReference type="EMBL" id="SRRZ01000198">
    <property type="protein sequence ID" value="NQE38278.1"/>
    <property type="molecule type" value="Genomic_DNA"/>
</dbReference>
<comment type="caution">
    <text evidence="1">The sequence shown here is derived from an EMBL/GenBank/DDBJ whole genome shotgun (WGS) entry which is preliminary data.</text>
</comment>
<name>A0ABX2D8Y3_9CYAN</name>
<dbReference type="Proteomes" id="UP000702425">
    <property type="component" value="Unassembled WGS sequence"/>
</dbReference>
<gene>
    <name evidence="1" type="ORF">E5S67_06063</name>
</gene>
<sequence>MVQYLIIENIRLIGTLSPHLRCKLNAVKLNVTELGAIAIFNKGLLQSDRTN</sequence>
<proteinExistence type="predicted"/>
<protein>
    <submittedName>
        <fullName evidence="1">Uncharacterized protein</fullName>
    </submittedName>
</protein>
<accession>A0ABX2D8Y3</accession>
<organism evidence="1 2">
    <name type="scientific">Microcoleus asticus IPMA8</name>
    <dbReference type="NCBI Taxonomy" id="2563858"/>
    <lineage>
        <taxon>Bacteria</taxon>
        <taxon>Bacillati</taxon>
        <taxon>Cyanobacteriota</taxon>
        <taxon>Cyanophyceae</taxon>
        <taxon>Oscillatoriophycideae</taxon>
        <taxon>Oscillatoriales</taxon>
        <taxon>Microcoleaceae</taxon>
        <taxon>Microcoleus</taxon>
        <taxon>Microcoleus asticus</taxon>
    </lineage>
</organism>
<keyword evidence="2" id="KW-1185">Reference proteome</keyword>
<evidence type="ECO:0000313" key="1">
    <source>
        <dbReference type="EMBL" id="NQE38278.1"/>
    </source>
</evidence>